<dbReference type="InterPro" id="IPR043741">
    <property type="entry name" value="DUF5686"/>
</dbReference>
<evidence type="ECO:0008006" key="3">
    <source>
        <dbReference type="Google" id="ProtNLM"/>
    </source>
</evidence>
<name>A0A223P367_9SPHI</name>
<dbReference type="RefSeq" id="WP_094572551.1">
    <property type="nucleotide sequence ID" value="NZ_CP022743.1"/>
</dbReference>
<evidence type="ECO:0000313" key="1">
    <source>
        <dbReference type="EMBL" id="ASU36547.1"/>
    </source>
</evidence>
<dbReference type="AlphaFoldDB" id="A0A223P367"/>
<protein>
    <recommendedName>
        <fullName evidence="3">CarboxypepD_reg-like domain-containing protein</fullName>
    </recommendedName>
</protein>
<dbReference type="Gene3D" id="2.60.40.1120">
    <property type="entry name" value="Carboxypeptidase-like, regulatory domain"/>
    <property type="match status" value="1"/>
</dbReference>
<dbReference type="InterPro" id="IPR008969">
    <property type="entry name" value="CarboxyPept-like_regulatory"/>
</dbReference>
<organism evidence="1 2">
    <name type="scientific">Mucilaginibacter xinganensis</name>
    <dbReference type="NCBI Taxonomy" id="1234841"/>
    <lineage>
        <taxon>Bacteria</taxon>
        <taxon>Pseudomonadati</taxon>
        <taxon>Bacteroidota</taxon>
        <taxon>Sphingobacteriia</taxon>
        <taxon>Sphingobacteriales</taxon>
        <taxon>Sphingobacteriaceae</taxon>
        <taxon>Mucilaginibacter</taxon>
    </lineage>
</organism>
<sequence>MLLIFWICAGVLTFQAKRIIGSLTVLNGKPLKILSCLWLLLAALNVAAQQTDSVKKAGGVTQVTGQVTDAATGLPLPYISITFTGSRQGVNTDKLGNFRLSAQGNFSQVTFSHLGYLSITKTIQPAQLNELEVKLHSSQTQLKEVAITSAKRQRYRNKGNPAVSLIQQIINHKDENRMESSDYLQYDQYERIGLSFFNLSQKFINGSFFSKYKFMLDTTLKINGQAQTSLPVYFSEKLSQNYYRKEPSKTIQVLNAQKQINIIKFVDTAGLDVYLNRLYGDNLDIYSNNIFIITNQFLSPIANHAPDFYKFFITDTIKTATGKLVEVSFTPRNKGDLLFEGKLLVTMDGRYAVQACELNVNKQININFMRSLKIRLDFGQYPGGRYYLNKSDVTADFGLSKTKGLGVIGERTVFYTNYKLNAPQSAQFYEGKSLQIAPNVNQNDTAYWASHRTDTLSGQQAQVYSKISRLEQMASFKRTMWLASTFTGGYATFGGLQVGPIGRFFSFNSQEGLRLQLGGRTTPQFNPSVYLEGYGAVGTKDKLAKYNLITYFSLNKTPPYRFPNDYIRVSYLYDVDVPGHSFVINNRQAALSSFHTGKTDYWLYSRIFRVSYVKDFENHFSYNLTFRNWNQQAAGTLVYQFNDANNTVVHNLTTTEADLHLRYAPHEQILQGTQERHTIYSKYPIFDVDINHGFTGIMNGSYAYTNIGANIYKRFYFSQLGYADVTLMGGYLSGKVPFPLLNISTANQSIAYDPDAYNRMNYLEFVSDHYVGLNITQAFNGFFLNKIPLVEHLKWREYLSLKILYGGLRNENNPLYSANLYKFPAAANGATGTYALGSTPYIEAGAGIGNIFKILRVDVIKRFNYLNHPGTSPYGIKFSFSPDF</sequence>
<dbReference type="Pfam" id="PF13715">
    <property type="entry name" value="CarbopepD_reg_2"/>
    <property type="match status" value="1"/>
</dbReference>
<proteinExistence type="predicted"/>
<dbReference type="KEGG" id="muc:MuYL_4664"/>
<dbReference type="Pfam" id="PF18939">
    <property type="entry name" value="DUF5686"/>
    <property type="match status" value="1"/>
</dbReference>
<dbReference type="EMBL" id="CP022743">
    <property type="protein sequence ID" value="ASU36547.1"/>
    <property type="molecule type" value="Genomic_DNA"/>
</dbReference>
<accession>A0A223P367</accession>
<gene>
    <name evidence="1" type="ORF">MuYL_4664</name>
</gene>
<dbReference type="SUPFAM" id="SSF49464">
    <property type="entry name" value="Carboxypeptidase regulatory domain-like"/>
    <property type="match status" value="1"/>
</dbReference>
<evidence type="ECO:0000313" key="2">
    <source>
        <dbReference type="Proteomes" id="UP000215002"/>
    </source>
</evidence>
<keyword evidence="2" id="KW-1185">Reference proteome</keyword>
<dbReference type="OrthoDB" id="983143at2"/>
<dbReference type="Proteomes" id="UP000215002">
    <property type="component" value="Chromosome"/>
</dbReference>
<reference evidence="1 2" key="1">
    <citation type="submission" date="2017-08" db="EMBL/GenBank/DDBJ databases">
        <title>Complete genome sequence of Mucilaginibacter sp. strain BJC16-A31.</title>
        <authorList>
            <consortium name="Henan University of Science and Technology"/>
            <person name="You X."/>
        </authorList>
    </citation>
    <scope>NUCLEOTIDE SEQUENCE [LARGE SCALE GENOMIC DNA]</scope>
    <source>
        <strain evidence="1 2">BJC16-A31</strain>
    </source>
</reference>